<evidence type="ECO:0000256" key="2">
    <source>
        <dbReference type="ARBA" id="ARBA00022692"/>
    </source>
</evidence>
<gene>
    <name evidence="6" type="primary">S39AD</name>
    <name evidence="6" type="ORF">TR148907</name>
</gene>
<keyword evidence="3 5" id="KW-1133">Transmembrane helix</keyword>
<feature type="transmembrane region" description="Helical" evidence="5">
    <location>
        <begin position="75"/>
        <end position="91"/>
    </location>
</feature>
<reference evidence="6" key="1">
    <citation type="submission" date="2016-01" db="EMBL/GenBank/DDBJ databases">
        <title>Reference transcriptome for the parasite Schistocephalus solidus: insights into the molecular evolution of parasitism.</title>
        <authorList>
            <person name="Hebert F.O."/>
            <person name="Grambauer S."/>
            <person name="Barber I."/>
            <person name="Landry C.R."/>
            <person name="Aubin-Horth N."/>
        </authorList>
    </citation>
    <scope>NUCLEOTIDE SEQUENCE</scope>
</reference>
<accession>A0A0X3P8C2</accession>
<dbReference type="InterPro" id="IPR003689">
    <property type="entry name" value="ZIP"/>
</dbReference>
<comment type="subcellular location">
    <subcellularLocation>
        <location evidence="1">Membrane</location>
        <topology evidence="1">Multi-pass membrane protein</topology>
    </subcellularLocation>
</comment>
<evidence type="ECO:0000256" key="4">
    <source>
        <dbReference type="ARBA" id="ARBA00023136"/>
    </source>
</evidence>
<dbReference type="PANTHER" id="PTHR16950">
    <property type="entry name" value="ZINC TRANSPORTER SLC39A7 HISTIDINE-RICH MEMBRANE PROTEIN KE4"/>
    <property type="match status" value="1"/>
</dbReference>
<dbReference type="GO" id="GO:0016020">
    <property type="term" value="C:membrane"/>
    <property type="evidence" value="ECO:0007669"/>
    <property type="project" value="UniProtKB-SubCell"/>
</dbReference>
<evidence type="ECO:0000256" key="1">
    <source>
        <dbReference type="ARBA" id="ARBA00004141"/>
    </source>
</evidence>
<dbReference type="GO" id="GO:0005385">
    <property type="term" value="F:zinc ion transmembrane transporter activity"/>
    <property type="evidence" value="ECO:0007669"/>
    <property type="project" value="TreeGrafter"/>
</dbReference>
<name>A0A0X3P8C2_SCHSO</name>
<evidence type="ECO:0000256" key="5">
    <source>
        <dbReference type="SAM" id="Phobius"/>
    </source>
</evidence>
<evidence type="ECO:0000256" key="3">
    <source>
        <dbReference type="ARBA" id="ARBA00022989"/>
    </source>
</evidence>
<proteinExistence type="predicted"/>
<feature type="transmembrane region" description="Helical" evidence="5">
    <location>
        <begin position="42"/>
        <end position="63"/>
    </location>
</feature>
<keyword evidence="2 5" id="KW-0812">Transmembrane</keyword>
<dbReference type="AlphaFoldDB" id="A0A0X3P8C2"/>
<feature type="transmembrane region" description="Helical" evidence="5">
    <location>
        <begin position="200"/>
        <end position="217"/>
    </location>
</feature>
<evidence type="ECO:0000313" key="6">
    <source>
        <dbReference type="EMBL" id="JAP44292.1"/>
    </source>
</evidence>
<keyword evidence="4 5" id="KW-0472">Membrane</keyword>
<dbReference type="EMBL" id="GEEE01018933">
    <property type="protein sequence ID" value="JAP44292.1"/>
    <property type="molecule type" value="Transcribed_RNA"/>
</dbReference>
<sequence length="277" mass="29683">MRPCNITTLLLASISSILTGICGVFPVLLIRSSDRAAFDAKILNRWLSFATGSLVGDVFLHLLPEAWLHSEGCSLPWGVGLISGIAVFLCVEKISSLYDADVRAQSNPSVQYNDHVLQTKPHHSDSFNCSQIIGYLNLAANATDNFTHGLSIGVSYLTSNKCGLLTTSCILIHEVPHEIADFVILLRSGFSRWAAVKAQLLTASTCLVGTLSVLLISSDSKDAPTVLPFTAGGFLYIALVSLLPSLIREKCPKESSIQLLLMSLGVGTMHVLSSLPA</sequence>
<dbReference type="Pfam" id="PF02535">
    <property type="entry name" value="Zip"/>
    <property type="match status" value="1"/>
</dbReference>
<feature type="transmembrane region" description="Helical" evidence="5">
    <location>
        <begin position="6"/>
        <end position="30"/>
    </location>
</feature>
<dbReference type="PANTHER" id="PTHR16950:SF16">
    <property type="entry name" value="ZINC TRANSPORTER ZIP13"/>
    <property type="match status" value="1"/>
</dbReference>
<protein>
    <submittedName>
        <fullName evidence="6">Zinc transporter ZIP13 homolog</fullName>
    </submittedName>
</protein>
<dbReference type="GO" id="GO:0006882">
    <property type="term" value="P:intracellular zinc ion homeostasis"/>
    <property type="evidence" value="ECO:0007669"/>
    <property type="project" value="TreeGrafter"/>
</dbReference>
<feature type="transmembrane region" description="Helical" evidence="5">
    <location>
        <begin position="229"/>
        <end position="247"/>
    </location>
</feature>
<organism evidence="6">
    <name type="scientific">Schistocephalus solidus</name>
    <name type="common">Tapeworm</name>
    <dbReference type="NCBI Taxonomy" id="70667"/>
    <lineage>
        <taxon>Eukaryota</taxon>
        <taxon>Metazoa</taxon>
        <taxon>Spiralia</taxon>
        <taxon>Lophotrochozoa</taxon>
        <taxon>Platyhelminthes</taxon>
        <taxon>Cestoda</taxon>
        <taxon>Eucestoda</taxon>
        <taxon>Diphyllobothriidea</taxon>
        <taxon>Diphyllobothriidae</taxon>
        <taxon>Schistocephalus</taxon>
    </lineage>
</organism>